<feature type="region of interest" description="Disordered" evidence="1">
    <location>
        <begin position="362"/>
        <end position="387"/>
    </location>
</feature>
<dbReference type="RefSeq" id="XP_033381670.1">
    <property type="nucleotide sequence ID" value="XM_033534000.1"/>
</dbReference>
<feature type="region of interest" description="Disordered" evidence="1">
    <location>
        <begin position="412"/>
        <end position="506"/>
    </location>
</feature>
<feature type="region of interest" description="Disordered" evidence="1">
    <location>
        <begin position="546"/>
        <end position="579"/>
    </location>
</feature>
<dbReference type="Proteomes" id="UP000799778">
    <property type="component" value="Unassembled WGS sequence"/>
</dbReference>
<gene>
    <name evidence="2" type="ORF">BU24DRAFT_493851</name>
</gene>
<protein>
    <submittedName>
        <fullName evidence="2">Uncharacterized protein</fullName>
    </submittedName>
</protein>
<feature type="compositionally biased region" description="Polar residues" evidence="1">
    <location>
        <begin position="621"/>
        <end position="646"/>
    </location>
</feature>
<name>A0A6A5XKF5_9PLEO</name>
<sequence>MATPFKQINLSTSSLEGMERPVRSFKSFIKTVPPNPEQPRNDKPLPPTPSPSQEFVVASQPLTPTLEFPKRSASDASWKAPAEWFNSTPEIAKTYPGTPPLPGGRTLSPVIPEPLFEAGEGFMEFLTTQTSPSSPQVSRLLPIYERSFVDLGPPGSPPRTPLPLPPKPTTNLVPLPIPPITSTSMVDLKPYTVPTPAVRPDSEIGTDAASDHPSPLQDTRVDGSSSSGGSAVSDESTKEKAFSSLGLDPSVGHAMDDYREHHDHDRPDRRYMRGRKLRALNKGNPLSDDSWEDPDLDEKARQLSFSQDYHDLLVDQYQELNVRPEEVLRQAPNDNSSFMVAGAGLDPKPRPLDQGLMPRPLSWQKSSNDSTPRCVSLNGNATTVTTGGDSANKRYRISGKLSVWIPQRLSVGNRSRQCKDETGSAKKQKTPKESKVIDANSFKAIPYGHTQENTSRDSRFSILPQNKPLLFGRKNRSSKSSDGSQERGLGEPSPTTRSPRHMPLKPMVRLPGGFAVVRTPPDPRPRSKHASLIDLSSSVRERPISEAFPESSSVSTYSESFLPAPSEHRMSQISQRSVLTESRGLAATAAARNKLRVSMASSQSRRSSGSNHPLANEITHRTNTSSLSPISTKSTWTQSSGDSASVRQKPGIFDKAMQARRRRSRELRQKRLKNSIKVLGPTDPHVVSGYIRDSGQINNIDEGGRRPGYLVEGV</sequence>
<feature type="compositionally biased region" description="Basic and acidic residues" evidence="1">
    <location>
        <begin position="254"/>
        <end position="271"/>
    </location>
</feature>
<feature type="compositionally biased region" description="Pro residues" evidence="1">
    <location>
        <begin position="154"/>
        <end position="168"/>
    </location>
</feature>
<reference evidence="2" key="1">
    <citation type="journal article" date="2020" name="Stud. Mycol.">
        <title>101 Dothideomycetes genomes: a test case for predicting lifestyles and emergence of pathogens.</title>
        <authorList>
            <person name="Haridas S."/>
            <person name="Albert R."/>
            <person name="Binder M."/>
            <person name="Bloem J."/>
            <person name="Labutti K."/>
            <person name="Salamov A."/>
            <person name="Andreopoulos B."/>
            <person name="Baker S."/>
            <person name="Barry K."/>
            <person name="Bills G."/>
            <person name="Bluhm B."/>
            <person name="Cannon C."/>
            <person name="Castanera R."/>
            <person name="Culley D."/>
            <person name="Daum C."/>
            <person name="Ezra D."/>
            <person name="Gonzalez J."/>
            <person name="Henrissat B."/>
            <person name="Kuo A."/>
            <person name="Liang C."/>
            <person name="Lipzen A."/>
            <person name="Lutzoni F."/>
            <person name="Magnuson J."/>
            <person name="Mondo S."/>
            <person name="Nolan M."/>
            <person name="Ohm R."/>
            <person name="Pangilinan J."/>
            <person name="Park H.-J."/>
            <person name="Ramirez L."/>
            <person name="Alfaro M."/>
            <person name="Sun H."/>
            <person name="Tritt A."/>
            <person name="Yoshinaga Y."/>
            <person name="Zwiers L.-H."/>
            <person name="Turgeon B."/>
            <person name="Goodwin S."/>
            <person name="Spatafora J."/>
            <person name="Crous P."/>
            <person name="Grigoriev I."/>
        </authorList>
    </citation>
    <scope>NUCLEOTIDE SEQUENCE</scope>
    <source>
        <strain evidence="2">CBS 175.79</strain>
    </source>
</reference>
<dbReference type="GeneID" id="54291397"/>
<dbReference type="EMBL" id="ML978071">
    <property type="protein sequence ID" value="KAF2013331.1"/>
    <property type="molecule type" value="Genomic_DNA"/>
</dbReference>
<dbReference type="AlphaFoldDB" id="A0A6A5XKF5"/>
<feature type="compositionally biased region" description="Basic residues" evidence="1">
    <location>
        <begin position="658"/>
        <end position="667"/>
    </location>
</feature>
<feature type="compositionally biased region" description="Low complexity" evidence="1">
    <location>
        <begin position="596"/>
        <end position="610"/>
    </location>
</feature>
<feature type="region of interest" description="Disordered" evidence="1">
    <location>
        <begin position="25"/>
        <end position="55"/>
    </location>
</feature>
<keyword evidence="3" id="KW-1185">Reference proteome</keyword>
<feature type="region of interest" description="Disordered" evidence="1">
    <location>
        <begin position="149"/>
        <end position="295"/>
    </location>
</feature>
<evidence type="ECO:0000313" key="3">
    <source>
        <dbReference type="Proteomes" id="UP000799778"/>
    </source>
</evidence>
<feature type="compositionally biased region" description="Low complexity" evidence="1">
    <location>
        <begin position="551"/>
        <end position="560"/>
    </location>
</feature>
<feature type="compositionally biased region" description="Polar residues" evidence="1">
    <location>
        <begin position="363"/>
        <end position="387"/>
    </location>
</feature>
<organism evidence="2 3">
    <name type="scientific">Aaosphaeria arxii CBS 175.79</name>
    <dbReference type="NCBI Taxonomy" id="1450172"/>
    <lineage>
        <taxon>Eukaryota</taxon>
        <taxon>Fungi</taxon>
        <taxon>Dikarya</taxon>
        <taxon>Ascomycota</taxon>
        <taxon>Pezizomycotina</taxon>
        <taxon>Dothideomycetes</taxon>
        <taxon>Pleosporomycetidae</taxon>
        <taxon>Pleosporales</taxon>
        <taxon>Pleosporales incertae sedis</taxon>
        <taxon>Aaosphaeria</taxon>
    </lineage>
</organism>
<feature type="compositionally biased region" description="Basic and acidic residues" evidence="1">
    <location>
        <begin position="417"/>
        <end position="436"/>
    </location>
</feature>
<accession>A0A6A5XKF5</accession>
<proteinExistence type="predicted"/>
<dbReference type="OrthoDB" id="3771671at2759"/>
<feature type="region of interest" description="Disordered" evidence="1">
    <location>
        <begin position="518"/>
        <end position="537"/>
    </location>
</feature>
<evidence type="ECO:0000313" key="2">
    <source>
        <dbReference type="EMBL" id="KAF2013331.1"/>
    </source>
</evidence>
<evidence type="ECO:0000256" key="1">
    <source>
        <dbReference type="SAM" id="MobiDB-lite"/>
    </source>
</evidence>
<feature type="region of interest" description="Disordered" evidence="1">
    <location>
        <begin position="596"/>
        <end position="667"/>
    </location>
</feature>